<evidence type="ECO:0000313" key="2">
    <source>
        <dbReference type="Proteomes" id="UP000018291"/>
    </source>
</evidence>
<name>R4Z3F3_9ACTN</name>
<dbReference type="Pfam" id="PF13376">
    <property type="entry name" value="OmdA"/>
    <property type="match status" value="1"/>
</dbReference>
<evidence type="ECO:0000313" key="1">
    <source>
        <dbReference type="EMBL" id="CCM63786.1"/>
    </source>
</evidence>
<comment type="caution">
    <text evidence="1">The sequence shown here is derived from an EMBL/GenBank/DDBJ whole genome shotgun (WGS) entry which is preliminary data.</text>
</comment>
<dbReference type="EMBL" id="CANL01000022">
    <property type="protein sequence ID" value="CCM63786.1"/>
    <property type="molecule type" value="Genomic_DNA"/>
</dbReference>
<dbReference type="eggNOG" id="COG4430">
    <property type="taxonomic scope" value="Bacteria"/>
</dbReference>
<dbReference type="Proteomes" id="UP000018291">
    <property type="component" value="Unassembled WGS sequence"/>
</dbReference>
<gene>
    <name evidence="1" type="ORF">BN381_290154</name>
</gene>
<keyword evidence="2" id="KW-1185">Reference proteome</keyword>
<sequence length="155" mass="16283">MSTDPTSVAFDALITGSPTKTGIPVPNGVLDQLDAGQRPAVVVTLDGYTYQTSVGVMGGQHLVPVSAAIRKATGVAAGSHVRVTLTLAAGPRTADVPSDLAEALEREPTAKAFFANLSNSLQRMHVDHINAAKAPETRQRRINKCVALFLEGKPR</sequence>
<dbReference type="Pfam" id="PF08922">
    <property type="entry name" value="DUF1905"/>
    <property type="match status" value="1"/>
</dbReference>
<accession>R4Z3F3</accession>
<reference evidence="1 2" key="1">
    <citation type="journal article" date="2013" name="ISME J.">
        <title>Metabolic model for the filamentous 'Candidatus Microthrix parvicella' based on genomic and metagenomic analyses.</title>
        <authorList>
            <person name="Jon McIlroy S."/>
            <person name="Kristiansen R."/>
            <person name="Albertsen M."/>
            <person name="Michael Karst S."/>
            <person name="Rossetti S."/>
            <person name="Lund Nielsen J."/>
            <person name="Tandoi V."/>
            <person name="James Seviour R."/>
            <person name="Nielsen P.H."/>
        </authorList>
    </citation>
    <scope>NUCLEOTIDE SEQUENCE [LARGE SCALE GENOMIC DNA]</scope>
    <source>
        <strain evidence="1 2">RN1</strain>
    </source>
</reference>
<organism evidence="1 2">
    <name type="scientific">Candidatus Neomicrothrix parvicella RN1</name>
    <dbReference type="NCBI Taxonomy" id="1229780"/>
    <lineage>
        <taxon>Bacteria</taxon>
        <taxon>Bacillati</taxon>
        <taxon>Actinomycetota</taxon>
        <taxon>Acidimicrobiia</taxon>
        <taxon>Acidimicrobiales</taxon>
        <taxon>Microthrixaceae</taxon>
        <taxon>Candidatus Neomicrothrix</taxon>
    </lineage>
</organism>
<protein>
    <recommendedName>
        <fullName evidence="3">DUF1905 domain-containing protein</fullName>
    </recommendedName>
</protein>
<dbReference type="Gene3D" id="2.40.30.100">
    <property type="entry name" value="AF2212/PG0164-like"/>
    <property type="match status" value="1"/>
</dbReference>
<evidence type="ECO:0008006" key="3">
    <source>
        <dbReference type="Google" id="ProtNLM"/>
    </source>
</evidence>
<dbReference type="InterPro" id="IPR015018">
    <property type="entry name" value="DUF1905"/>
</dbReference>
<proteinExistence type="predicted"/>
<dbReference type="STRING" id="1229780.BN381_290154"/>
<dbReference type="SUPFAM" id="SSF141694">
    <property type="entry name" value="AF2212/PG0164-like"/>
    <property type="match status" value="1"/>
</dbReference>
<dbReference type="RefSeq" id="WP_012226877.1">
    <property type="nucleotide sequence ID" value="NZ_HG422565.1"/>
</dbReference>
<dbReference type="HOGENOM" id="CLU_133235_1_0_11"/>
<dbReference type="InterPro" id="IPR037079">
    <property type="entry name" value="AF2212/PG0164-like_sf"/>
</dbReference>
<dbReference type="OrthoDB" id="2604865at2"/>
<dbReference type="AlphaFoldDB" id="R4Z3F3"/>